<evidence type="ECO:0000256" key="4">
    <source>
        <dbReference type="ARBA" id="ARBA00022692"/>
    </source>
</evidence>
<dbReference type="InterPro" id="IPR035906">
    <property type="entry name" value="MetI-like_sf"/>
</dbReference>
<dbReference type="InterPro" id="IPR000515">
    <property type="entry name" value="MetI-like"/>
</dbReference>
<feature type="transmembrane region" description="Helical" evidence="7">
    <location>
        <begin position="181"/>
        <end position="205"/>
    </location>
</feature>
<evidence type="ECO:0000313" key="9">
    <source>
        <dbReference type="EMBL" id="MBB4648535.1"/>
    </source>
</evidence>
<protein>
    <submittedName>
        <fullName evidence="9">Peptide/nickel transport system permease protein</fullName>
    </submittedName>
</protein>
<evidence type="ECO:0000256" key="6">
    <source>
        <dbReference type="ARBA" id="ARBA00023136"/>
    </source>
</evidence>
<organism evidence="9 10">
    <name type="scientific">Aminobacter niigataensis</name>
    <dbReference type="NCBI Taxonomy" id="83265"/>
    <lineage>
        <taxon>Bacteria</taxon>
        <taxon>Pseudomonadati</taxon>
        <taxon>Pseudomonadota</taxon>
        <taxon>Alphaproteobacteria</taxon>
        <taxon>Hyphomicrobiales</taxon>
        <taxon>Phyllobacteriaceae</taxon>
        <taxon>Aminobacter</taxon>
    </lineage>
</organism>
<name>A0ABR6KVR3_9HYPH</name>
<keyword evidence="10" id="KW-1185">Reference proteome</keyword>
<gene>
    <name evidence="9" type="ORF">GGQ99_000257</name>
</gene>
<keyword evidence="4 7" id="KW-0812">Transmembrane</keyword>
<evidence type="ECO:0000256" key="3">
    <source>
        <dbReference type="ARBA" id="ARBA00022475"/>
    </source>
</evidence>
<dbReference type="RefSeq" id="WP_183260111.1">
    <property type="nucleotide sequence ID" value="NZ_BAAAVZ010000008.1"/>
</dbReference>
<dbReference type="CDD" id="cd06261">
    <property type="entry name" value="TM_PBP2"/>
    <property type="match status" value="1"/>
</dbReference>
<feature type="transmembrane region" description="Helical" evidence="7">
    <location>
        <begin position="7"/>
        <end position="29"/>
    </location>
</feature>
<comment type="subcellular location">
    <subcellularLocation>
        <location evidence="1 7">Cell membrane</location>
        <topology evidence="1 7">Multi-pass membrane protein</topology>
    </subcellularLocation>
</comment>
<evidence type="ECO:0000256" key="5">
    <source>
        <dbReference type="ARBA" id="ARBA00022989"/>
    </source>
</evidence>
<comment type="similarity">
    <text evidence="7">Belongs to the binding-protein-dependent transport system permease family.</text>
</comment>
<keyword evidence="6 7" id="KW-0472">Membrane</keyword>
<dbReference type="SUPFAM" id="SSF161098">
    <property type="entry name" value="MetI-like"/>
    <property type="match status" value="1"/>
</dbReference>
<proteinExistence type="inferred from homology"/>
<keyword evidence="5 7" id="KW-1133">Transmembrane helix</keyword>
<evidence type="ECO:0000256" key="2">
    <source>
        <dbReference type="ARBA" id="ARBA00022448"/>
    </source>
</evidence>
<dbReference type="PROSITE" id="PS50928">
    <property type="entry name" value="ABC_TM1"/>
    <property type="match status" value="1"/>
</dbReference>
<feature type="transmembrane region" description="Helical" evidence="7">
    <location>
        <begin position="291"/>
        <end position="317"/>
    </location>
</feature>
<dbReference type="EMBL" id="JACHOT010000001">
    <property type="protein sequence ID" value="MBB4648535.1"/>
    <property type="molecule type" value="Genomic_DNA"/>
</dbReference>
<feature type="transmembrane region" description="Helical" evidence="7">
    <location>
        <begin position="136"/>
        <end position="161"/>
    </location>
</feature>
<evidence type="ECO:0000259" key="8">
    <source>
        <dbReference type="PROSITE" id="PS50928"/>
    </source>
</evidence>
<feature type="domain" description="ABC transmembrane type-1" evidence="8">
    <location>
        <begin position="99"/>
        <end position="314"/>
    </location>
</feature>
<dbReference type="Pfam" id="PF00528">
    <property type="entry name" value="BPD_transp_1"/>
    <property type="match status" value="1"/>
</dbReference>
<keyword evidence="3" id="KW-1003">Cell membrane</keyword>
<evidence type="ECO:0000313" key="10">
    <source>
        <dbReference type="Proteomes" id="UP000539538"/>
    </source>
</evidence>
<evidence type="ECO:0000256" key="7">
    <source>
        <dbReference type="RuleBase" id="RU363032"/>
    </source>
</evidence>
<dbReference type="PANTHER" id="PTHR43163:SF9">
    <property type="entry name" value="ABC TRANSPORTER PERMEASE PROTEIN"/>
    <property type="match status" value="1"/>
</dbReference>
<feature type="transmembrane region" description="Helical" evidence="7">
    <location>
        <begin position="245"/>
        <end position="271"/>
    </location>
</feature>
<dbReference type="Gene3D" id="1.10.3720.10">
    <property type="entry name" value="MetI-like"/>
    <property type="match status" value="1"/>
</dbReference>
<evidence type="ECO:0000256" key="1">
    <source>
        <dbReference type="ARBA" id="ARBA00004651"/>
    </source>
</evidence>
<comment type="caution">
    <text evidence="9">The sequence shown here is derived from an EMBL/GenBank/DDBJ whole genome shotgun (WGS) entry which is preliminary data.</text>
</comment>
<accession>A0ABR6KVR3</accession>
<feature type="transmembrane region" description="Helical" evidence="7">
    <location>
        <begin position="103"/>
        <end position="124"/>
    </location>
</feature>
<dbReference type="InterPro" id="IPR045621">
    <property type="entry name" value="BPD_transp_1_N"/>
</dbReference>
<keyword evidence="2 7" id="KW-0813">Transport</keyword>
<dbReference type="Pfam" id="PF19300">
    <property type="entry name" value="BPD_transp_1_N"/>
    <property type="match status" value="1"/>
</dbReference>
<dbReference type="PANTHER" id="PTHR43163">
    <property type="entry name" value="DIPEPTIDE TRANSPORT SYSTEM PERMEASE PROTEIN DPPB-RELATED"/>
    <property type="match status" value="1"/>
</dbReference>
<sequence length="323" mass="35090">MNRLKFLLGRIVQGVVALFVIATLNFLLIRAAPGDPVAVMAGEAGAVDKRFLDALRIQYGLDQPLLVQWWTYISRIGTLDLGFSYRQQETVAQLIADRLPATLLLTVCAFVFSLVVGVGLGVLASRRPGGWVDRAIGFAALIFYAAPMYWLALMAVLVFSIQLGWLPAFGYSSVGANLTGMAAALDVAKHLILPTLALSFFYIAVYTRMTRANMMAMAQMAFVKTARAKGAGETRIQFRHVLRNALLPVVTLAGLQAGNMVGGAIMTETVFAWPGIGRLMFDALLQRDYNLLLGAFLVAAALAIVFNIITDLIYTVIDPRIAL</sequence>
<dbReference type="Proteomes" id="UP000539538">
    <property type="component" value="Unassembled WGS sequence"/>
</dbReference>
<reference evidence="9 10" key="1">
    <citation type="submission" date="2020-08" db="EMBL/GenBank/DDBJ databases">
        <title>Genomic Encyclopedia of Type Strains, Phase IV (KMG-IV): sequencing the most valuable type-strain genomes for metagenomic binning, comparative biology and taxonomic classification.</title>
        <authorList>
            <person name="Goeker M."/>
        </authorList>
    </citation>
    <scope>NUCLEOTIDE SEQUENCE [LARGE SCALE GENOMIC DNA]</scope>
    <source>
        <strain evidence="9 10">DSM 7050</strain>
    </source>
</reference>